<feature type="transmembrane region" description="Helical" evidence="1">
    <location>
        <begin position="103"/>
        <end position="121"/>
    </location>
</feature>
<dbReference type="AlphaFoldDB" id="A0A1N7PJ16"/>
<reference evidence="3 4" key="1">
    <citation type="submission" date="2017-01" db="EMBL/GenBank/DDBJ databases">
        <authorList>
            <person name="Mah S.A."/>
            <person name="Swanson W.J."/>
            <person name="Moy G.W."/>
            <person name="Vacquier V.D."/>
        </authorList>
    </citation>
    <scope>NUCLEOTIDE SEQUENCE [LARGE SCALE GENOMIC DNA]</scope>
    <source>
        <strain evidence="3 4">DSM 11589</strain>
    </source>
</reference>
<evidence type="ECO:0000313" key="4">
    <source>
        <dbReference type="Proteomes" id="UP000185678"/>
    </source>
</evidence>
<evidence type="ECO:0000259" key="2">
    <source>
        <dbReference type="Pfam" id="PF00892"/>
    </source>
</evidence>
<keyword evidence="1" id="KW-0812">Transmembrane</keyword>
<dbReference type="Proteomes" id="UP000185678">
    <property type="component" value="Unassembled WGS sequence"/>
</dbReference>
<keyword evidence="1" id="KW-1133">Transmembrane helix</keyword>
<dbReference type="InterPro" id="IPR000620">
    <property type="entry name" value="EamA_dom"/>
</dbReference>
<dbReference type="Pfam" id="PF00892">
    <property type="entry name" value="EamA"/>
    <property type="match status" value="1"/>
</dbReference>
<keyword evidence="1" id="KW-0472">Membrane</keyword>
<dbReference type="Gene3D" id="1.10.3730.20">
    <property type="match status" value="1"/>
</dbReference>
<dbReference type="STRING" id="80876.SAMN05421779_1076"/>
<accession>A0A1N7PJ16</accession>
<protein>
    <submittedName>
        <fullName evidence="3">Uncharacterized membrane protein</fullName>
    </submittedName>
</protein>
<gene>
    <name evidence="3" type="ORF">SAMN05421779_1076</name>
</gene>
<sequence length="159" mass="16126">MSVKLVVLTLLSLLVFAGNFIRAAPIALALFAVMFTVSTPSLDGLGVVYGLLSGGITSGLGYILWYAALKELNVTHAATVQLSVPVITAFGGALFLGEAITQVLAIASVAIVVGIALVVLVKKKPVPAPAPEVEEGDESAGDALLVEAGPALAGETSER</sequence>
<feature type="transmembrane region" description="Helical" evidence="1">
    <location>
        <begin position="80"/>
        <end position="97"/>
    </location>
</feature>
<evidence type="ECO:0000313" key="3">
    <source>
        <dbReference type="EMBL" id="SIT10643.1"/>
    </source>
</evidence>
<dbReference type="InterPro" id="IPR037185">
    <property type="entry name" value="EmrE-like"/>
</dbReference>
<organism evidence="3 4">
    <name type="scientific">Insolitispirillum peregrinum</name>
    <dbReference type="NCBI Taxonomy" id="80876"/>
    <lineage>
        <taxon>Bacteria</taxon>
        <taxon>Pseudomonadati</taxon>
        <taxon>Pseudomonadota</taxon>
        <taxon>Alphaproteobacteria</taxon>
        <taxon>Rhodospirillales</taxon>
        <taxon>Novispirillaceae</taxon>
        <taxon>Insolitispirillum</taxon>
    </lineage>
</organism>
<proteinExistence type="predicted"/>
<feature type="transmembrane region" description="Helical" evidence="1">
    <location>
        <begin position="47"/>
        <end position="68"/>
    </location>
</feature>
<name>A0A1N7PJ16_9PROT</name>
<evidence type="ECO:0000256" key="1">
    <source>
        <dbReference type="SAM" id="Phobius"/>
    </source>
</evidence>
<dbReference type="RefSeq" id="WP_076401622.1">
    <property type="nucleotide sequence ID" value="NZ_FTOA01000007.1"/>
</dbReference>
<dbReference type="OrthoDB" id="321830at2"/>
<dbReference type="GO" id="GO:0016020">
    <property type="term" value="C:membrane"/>
    <property type="evidence" value="ECO:0007669"/>
    <property type="project" value="InterPro"/>
</dbReference>
<dbReference type="SUPFAM" id="SSF103481">
    <property type="entry name" value="Multidrug resistance efflux transporter EmrE"/>
    <property type="match status" value="1"/>
</dbReference>
<dbReference type="EMBL" id="FTOA01000007">
    <property type="protein sequence ID" value="SIT10643.1"/>
    <property type="molecule type" value="Genomic_DNA"/>
</dbReference>
<feature type="domain" description="EamA" evidence="2">
    <location>
        <begin position="15"/>
        <end position="119"/>
    </location>
</feature>
<keyword evidence="4" id="KW-1185">Reference proteome</keyword>